<dbReference type="InterPro" id="IPR023753">
    <property type="entry name" value="FAD/NAD-binding_dom"/>
</dbReference>
<comment type="similarity">
    <text evidence="1">Belongs to the FAD-dependent oxidoreductase family.</text>
</comment>
<keyword evidence="7" id="KW-1185">Reference proteome</keyword>
<reference evidence="6 7" key="1">
    <citation type="submission" date="2015-09" db="EMBL/GenBank/DDBJ databases">
        <title>Draft genome of a European isolate of the apple canker pathogen Neonectria ditissima.</title>
        <authorList>
            <person name="Gomez-Cortecero A."/>
            <person name="Harrison R.J."/>
            <person name="Armitage A.D."/>
        </authorList>
    </citation>
    <scope>NUCLEOTIDE SEQUENCE [LARGE SCALE GENOMIC DNA]</scope>
    <source>
        <strain evidence="6 7">R09/05</strain>
    </source>
</reference>
<dbReference type="GO" id="GO:0005737">
    <property type="term" value="C:cytoplasm"/>
    <property type="evidence" value="ECO:0007669"/>
    <property type="project" value="TreeGrafter"/>
</dbReference>
<dbReference type="Pfam" id="PF07992">
    <property type="entry name" value="Pyr_redox_2"/>
    <property type="match status" value="1"/>
</dbReference>
<comment type="caution">
    <text evidence="6">The sequence shown here is derived from an EMBL/GenBank/DDBJ whole genome shotgun (WGS) entry which is preliminary data.</text>
</comment>
<evidence type="ECO:0000313" key="6">
    <source>
        <dbReference type="EMBL" id="KPM41651.1"/>
    </source>
</evidence>
<gene>
    <name evidence="6" type="ORF">AK830_g4881</name>
</gene>
<accession>A0A0P7B733</accession>
<proteinExistence type="inferred from homology"/>
<keyword evidence="4" id="KW-0560">Oxidoreductase</keyword>
<keyword evidence="3" id="KW-0274">FAD</keyword>
<name>A0A0P7B733_9HYPO</name>
<dbReference type="AlphaFoldDB" id="A0A0P7B733"/>
<evidence type="ECO:0000256" key="3">
    <source>
        <dbReference type="ARBA" id="ARBA00022827"/>
    </source>
</evidence>
<dbReference type="Proteomes" id="UP000050424">
    <property type="component" value="Unassembled WGS sequence"/>
</dbReference>
<evidence type="ECO:0000256" key="1">
    <source>
        <dbReference type="ARBA" id="ARBA00006442"/>
    </source>
</evidence>
<organism evidence="6 7">
    <name type="scientific">Neonectria ditissima</name>
    <dbReference type="NCBI Taxonomy" id="78410"/>
    <lineage>
        <taxon>Eukaryota</taxon>
        <taxon>Fungi</taxon>
        <taxon>Dikarya</taxon>
        <taxon>Ascomycota</taxon>
        <taxon>Pezizomycotina</taxon>
        <taxon>Sordariomycetes</taxon>
        <taxon>Hypocreomycetidae</taxon>
        <taxon>Hypocreales</taxon>
        <taxon>Nectriaceae</taxon>
        <taxon>Neonectria</taxon>
    </lineage>
</organism>
<dbReference type="PANTHER" id="PTHR43735:SF3">
    <property type="entry name" value="FERROPTOSIS SUPPRESSOR PROTEIN 1"/>
    <property type="match status" value="1"/>
</dbReference>
<keyword evidence="2" id="KW-0285">Flavoprotein</keyword>
<dbReference type="PANTHER" id="PTHR43735">
    <property type="entry name" value="APOPTOSIS-INDUCING FACTOR 1"/>
    <property type="match status" value="1"/>
</dbReference>
<evidence type="ECO:0000313" key="7">
    <source>
        <dbReference type="Proteomes" id="UP000050424"/>
    </source>
</evidence>
<dbReference type="STRING" id="78410.A0A0P7B733"/>
<dbReference type="OrthoDB" id="202203at2759"/>
<dbReference type="SUPFAM" id="SSF51905">
    <property type="entry name" value="FAD/NAD(P)-binding domain"/>
    <property type="match status" value="1"/>
</dbReference>
<dbReference type="EMBL" id="LKCW01000061">
    <property type="protein sequence ID" value="KPM41651.1"/>
    <property type="molecule type" value="Genomic_DNA"/>
</dbReference>
<dbReference type="GO" id="GO:0004174">
    <property type="term" value="F:electron-transferring-flavoprotein dehydrogenase activity"/>
    <property type="evidence" value="ECO:0007669"/>
    <property type="project" value="TreeGrafter"/>
</dbReference>
<protein>
    <recommendedName>
        <fullName evidence="5">FAD/NAD(P)-binding domain-containing protein</fullName>
    </recommendedName>
</protein>
<sequence length="391" mass="42243">MTASDVKTIVVLGAGPSAIPVVRQTMVNLVLKRDNLKIVLVAPNANFHWPIAMPRVVVPGQLADDKVLIPLAPTFADYPPSKFEFVQGTAASLDPASNTVGVELNAGGSREITYHTLVIATGSRARDDMPWKGLANTELTKQKLHKLQDQIKNAKTIVVAGGGLTGVETAGELGYEYSQHGKKEVIFIYSDVLPLADPVINSVRKQSKTELEKLKVKLVPNTTVTNTTVSGNDTILELRAADGTTRSITAQAYLPATGIIPNTEFVPKAMLDASAYIKQTTTLQAEGHKNIFVIGDAGNLEPAKAIHAETQAVHLIKALPLYLDGTVLPVYQVATKHIFALTIGRSRGTGQMGTWKLFSFLIWAMKGRHLGTDYAHIWAAGKRTMSTTFEK</sequence>
<evidence type="ECO:0000256" key="2">
    <source>
        <dbReference type="ARBA" id="ARBA00022630"/>
    </source>
</evidence>
<feature type="domain" description="FAD/NAD(P)-binding" evidence="5">
    <location>
        <begin position="8"/>
        <end position="312"/>
    </location>
</feature>
<dbReference type="PRINTS" id="PR00368">
    <property type="entry name" value="FADPNR"/>
</dbReference>
<dbReference type="InterPro" id="IPR036188">
    <property type="entry name" value="FAD/NAD-bd_sf"/>
</dbReference>
<dbReference type="Gene3D" id="3.50.50.100">
    <property type="match status" value="1"/>
</dbReference>
<evidence type="ECO:0000259" key="5">
    <source>
        <dbReference type="Pfam" id="PF07992"/>
    </source>
</evidence>
<dbReference type="GO" id="GO:0050660">
    <property type="term" value="F:flavin adenine dinucleotide binding"/>
    <property type="evidence" value="ECO:0007669"/>
    <property type="project" value="TreeGrafter"/>
</dbReference>
<evidence type="ECO:0000256" key="4">
    <source>
        <dbReference type="ARBA" id="ARBA00023002"/>
    </source>
</evidence>